<evidence type="ECO:0000313" key="1">
    <source>
        <dbReference type="EMBL" id="SFU31584.1"/>
    </source>
</evidence>
<evidence type="ECO:0000313" key="2">
    <source>
        <dbReference type="Proteomes" id="UP000199391"/>
    </source>
</evidence>
<dbReference type="Pfam" id="PF11745">
    <property type="entry name" value="DUF3304"/>
    <property type="match status" value="1"/>
</dbReference>
<name>A0A1I7F5Z6_9BURK</name>
<reference evidence="2" key="1">
    <citation type="submission" date="2016-10" db="EMBL/GenBank/DDBJ databases">
        <authorList>
            <person name="Varghese N."/>
            <person name="Submissions S."/>
        </authorList>
    </citation>
    <scope>NUCLEOTIDE SEQUENCE [LARGE SCALE GENOMIC DNA]</scope>
    <source>
        <strain evidence="2">CGMCC 1.11014</strain>
    </source>
</reference>
<dbReference type="RefSeq" id="WP_093552916.1">
    <property type="nucleotide sequence ID" value="NZ_FPBO01000001.1"/>
</dbReference>
<dbReference type="InterPro" id="IPR021733">
    <property type="entry name" value="DUF3304"/>
</dbReference>
<keyword evidence="2" id="KW-1185">Reference proteome</keyword>
<dbReference type="AlphaFoldDB" id="A0A1I7F5Z6"/>
<gene>
    <name evidence="1" type="ORF">SAMN05216552_1001399</name>
</gene>
<accession>A0A1I7F5Z6</accession>
<evidence type="ECO:0008006" key="3">
    <source>
        <dbReference type="Google" id="ProtNLM"/>
    </source>
</evidence>
<sequence length="252" mass="28694">MQANSPLLRFAQPLLLCLLVTPAVVGWAKSTVSVSVHGVNYSNQTFSYSLEDPNDKKNRIGGELVDRFAAGGTQCCYELPRQWRPGIKIQVNSRHWLPKEPDGKLPEVAQTHVVEVPEYADGKPGELWVLRQPDGTVKIVSSDYQPDHEKWPGEVKGWPVPSLEYRRERHALYLELAESDVKSVKRLLSDLQQDPAKSTALSWELRRKYSPLDLTSFSGPSDPKFRDWLQKEYEQSLQASENKALRLRESQQ</sequence>
<dbReference type="EMBL" id="FPBO01000001">
    <property type="protein sequence ID" value="SFU31584.1"/>
    <property type="molecule type" value="Genomic_DNA"/>
</dbReference>
<dbReference type="OrthoDB" id="8707794at2"/>
<proteinExistence type="predicted"/>
<protein>
    <recommendedName>
        <fullName evidence="3">DUF3304 domain-containing protein</fullName>
    </recommendedName>
</protein>
<dbReference type="Proteomes" id="UP000199391">
    <property type="component" value="Unassembled WGS sequence"/>
</dbReference>
<organism evidence="1 2">
    <name type="scientific">Pseudoduganella namucuonensis</name>
    <dbReference type="NCBI Taxonomy" id="1035707"/>
    <lineage>
        <taxon>Bacteria</taxon>
        <taxon>Pseudomonadati</taxon>
        <taxon>Pseudomonadota</taxon>
        <taxon>Betaproteobacteria</taxon>
        <taxon>Burkholderiales</taxon>
        <taxon>Oxalobacteraceae</taxon>
        <taxon>Telluria group</taxon>
        <taxon>Pseudoduganella</taxon>
    </lineage>
</organism>
<dbReference type="STRING" id="1035707.SAMN05216552_1001399"/>